<feature type="compositionally biased region" description="Basic and acidic residues" evidence="5">
    <location>
        <begin position="202"/>
        <end position="214"/>
    </location>
</feature>
<feature type="compositionally biased region" description="Basic residues" evidence="5">
    <location>
        <begin position="253"/>
        <end position="264"/>
    </location>
</feature>
<dbReference type="CDD" id="cd00571">
    <property type="entry name" value="UreE"/>
    <property type="match status" value="1"/>
</dbReference>
<dbReference type="Proteomes" id="UP000294881">
    <property type="component" value="Unassembled WGS sequence"/>
</dbReference>
<dbReference type="GO" id="GO:0005737">
    <property type="term" value="C:cytoplasm"/>
    <property type="evidence" value="ECO:0007669"/>
    <property type="project" value="UniProtKB-SubCell"/>
</dbReference>
<feature type="domain" description="UreE urease accessory N-terminal" evidence="6">
    <location>
        <begin position="10"/>
        <end position="75"/>
    </location>
</feature>
<dbReference type="OrthoDB" id="3394858at2"/>
<evidence type="ECO:0000313" key="7">
    <source>
        <dbReference type="EMBL" id="TCO12728.1"/>
    </source>
</evidence>
<dbReference type="InterPro" id="IPR012406">
    <property type="entry name" value="UreE"/>
</dbReference>
<dbReference type="GO" id="GO:0051082">
    <property type="term" value="F:unfolded protein binding"/>
    <property type="evidence" value="ECO:0007669"/>
    <property type="project" value="UniProtKB-UniRule"/>
</dbReference>
<comment type="subcellular location">
    <subcellularLocation>
        <location evidence="4">Cytoplasm</location>
    </subcellularLocation>
</comment>
<keyword evidence="8" id="KW-1185">Reference proteome</keyword>
<evidence type="ECO:0000256" key="2">
    <source>
        <dbReference type="ARBA" id="ARBA00022596"/>
    </source>
</evidence>
<keyword evidence="1 4" id="KW-0963">Cytoplasm</keyword>
<evidence type="ECO:0000259" key="6">
    <source>
        <dbReference type="SMART" id="SM00988"/>
    </source>
</evidence>
<proteinExistence type="inferred from homology"/>
<comment type="similarity">
    <text evidence="4">Belongs to the UreE family.</text>
</comment>
<comment type="caution">
    <text evidence="7">The sequence shown here is derived from an EMBL/GenBank/DDBJ whole genome shotgun (WGS) entry which is preliminary data.</text>
</comment>
<feature type="region of interest" description="Disordered" evidence="5">
    <location>
        <begin position="177"/>
        <end position="264"/>
    </location>
</feature>
<evidence type="ECO:0000256" key="5">
    <source>
        <dbReference type="SAM" id="MobiDB-lite"/>
    </source>
</evidence>
<dbReference type="HAMAP" id="MF_00822">
    <property type="entry name" value="UreE"/>
    <property type="match status" value="1"/>
</dbReference>
<evidence type="ECO:0000256" key="3">
    <source>
        <dbReference type="ARBA" id="ARBA00023186"/>
    </source>
</evidence>
<dbReference type="SUPFAM" id="SSF69287">
    <property type="entry name" value="Urease metallochaperone UreE, N-terminal domain"/>
    <property type="match status" value="1"/>
</dbReference>
<dbReference type="InterPro" id="IPR036118">
    <property type="entry name" value="UreE_N_sf"/>
</dbReference>
<keyword evidence="3 4" id="KW-0143">Chaperone</keyword>
<reference evidence="7 8" key="1">
    <citation type="submission" date="2019-03" db="EMBL/GenBank/DDBJ databases">
        <title>Genomic Encyclopedia of Type Strains, Phase IV (KMG-IV): sequencing the most valuable type-strain genomes for metagenomic binning, comparative biology and taxonomic classification.</title>
        <authorList>
            <person name="Goeker M."/>
        </authorList>
    </citation>
    <scope>NUCLEOTIDE SEQUENCE [LARGE SCALE GENOMIC DNA]</scope>
    <source>
        <strain evidence="7 8">DSM 22958</strain>
    </source>
</reference>
<sequence>MILVEKKLGHINDPAWSARARTARIDHLVLEQWEAPKNRLRKASEGGVELAISLPRSEHLHDGDVLYADDAQNVIVVARVALKEVLVIELEGLESLSPSEILRASFELGHGLGNQHWPAVIKGSTVYVPLSVDQKVMASVMRTHAFAHVSTRFAPGEEIAAKLDAREVRLLFAGADATPHHHHGGHEHAEGMTHAHAHSHQHSHEHAHAGGERHAHAHSHTHAHEHGHDHDHAGHCHGDQDHAHAHGHDHVHVHPHPHPHARES</sequence>
<evidence type="ECO:0000313" key="8">
    <source>
        <dbReference type="Proteomes" id="UP000294881"/>
    </source>
</evidence>
<dbReference type="Pfam" id="PF02814">
    <property type="entry name" value="UreE_N"/>
    <property type="match status" value="1"/>
</dbReference>
<dbReference type="InterPro" id="IPR004029">
    <property type="entry name" value="UreE_N"/>
</dbReference>
<protein>
    <recommendedName>
        <fullName evidence="4">Urease accessory protein UreE</fullName>
    </recommendedName>
</protein>
<dbReference type="EMBL" id="SLWL01000008">
    <property type="protein sequence ID" value="TCO12728.1"/>
    <property type="molecule type" value="Genomic_DNA"/>
</dbReference>
<dbReference type="SMART" id="SM00988">
    <property type="entry name" value="UreE_N"/>
    <property type="match status" value="1"/>
</dbReference>
<name>A0A4R2GT19_9HYPH</name>
<dbReference type="InterPro" id="IPR002395">
    <property type="entry name" value="Kininogen"/>
</dbReference>
<comment type="function">
    <text evidence="4">Involved in urease metallocenter assembly. Binds nickel. Probably functions as a nickel donor during metallocenter assembly.</text>
</comment>
<accession>A0A4R2GT19</accession>
<organism evidence="7 8">
    <name type="scientific">Camelimonas lactis</name>
    <dbReference type="NCBI Taxonomy" id="659006"/>
    <lineage>
        <taxon>Bacteria</taxon>
        <taxon>Pseudomonadati</taxon>
        <taxon>Pseudomonadota</taxon>
        <taxon>Alphaproteobacteria</taxon>
        <taxon>Hyphomicrobiales</taxon>
        <taxon>Chelatococcaceae</taxon>
        <taxon>Camelimonas</taxon>
    </lineage>
</organism>
<dbReference type="AlphaFoldDB" id="A0A4R2GT19"/>
<dbReference type="PRINTS" id="PR00334">
    <property type="entry name" value="KININOGEN"/>
</dbReference>
<feature type="compositionally biased region" description="Basic and acidic residues" evidence="5">
    <location>
        <begin position="222"/>
        <end position="252"/>
    </location>
</feature>
<dbReference type="GO" id="GO:0006457">
    <property type="term" value="P:protein folding"/>
    <property type="evidence" value="ECO:0007669"/>
    <property type="project" value="InterPro"/>
</dbReference>
<dbReference type="GO" id="GO:0016151">
    <property type="term" value="F:nickel cation binding"/>
    <property type="evidence" value="ECO:0007669"/>
    <property type="project" value="UniProtKB-UniRule"/>
</dbReference>
<gene>
    <name evidence="4" type="primary">ureE</name>
    <name evidence="7" type="ORF">EV666_10851</name>
</gene>
<keyword evidence="2 4" id="KW-0533">Nickel</keyword>
<evidence type="ECO:0000256" key="1">
    <source>
        <dbReference type="ARBA" id="ARBA00022490"/>
    </source>
</evidence>
<dbReference type="Gene3D" id="2.60.260.20">
    <property type="entry name" value="Urease metallochaperone UreE, N-terminal domain"/>
    <property type="match status" value="1"/>
</dbReference>
<evidence type="ECO:0000256" key="4">
    <source>
        <dbReference type="HAMAP-Rule" id="MF_00822"/>
    </source>
</evidence>